<dbReference type="GO" id="GO:0016740">
    <property type="term" value="F:transferase activity"/>
    <property type="evidence" value="ECO:0007669"/>
    <property type="project" value="UniProtKB-KW"/>
</dbReference>
<dbReference type="eggNOG" id="COG1216">
    <property type="taxonomic scope" value="Bacteria"/>
</dbReference>
<accession>T2KP46</accession>
<organism evidence="2 3">
    <name type="scientific">Formosa agariphila (strain DSM 15362 / KCTC 12365 / LMG 23005 / KMM 3901 / M-2Alg 35-1)</name>
    <dbReference type="NCBI Taxonomy" id="1347342"/>
    <lineage>
        <taxon>Bacteria</taxon>
        <taxon>Pseudomonadati</taxon>
        <taxon>Bacteroidota</taxon>
        <taxon>Flavobacteriia</taxon>
        <taxon>Flavobacteriales</taxon>
        <taxon>Flavobacteriaceae</taxon>
        <taxon>Formosa</taxon>
    </lineage>
</organism>
<dbReference type="Gene3D" id="3.90.550.10">
    <property type="entry name" value="Spore Coat Polysaccharide Biosynthesis Protein SpsA, Chain A"/>
    <property type="match status" value="1"/>
</dbReference>
<dbReference type="AlphaFoldDB" id="T2KP46"/>
<evidence type="ECO:0000313" key="3">
    <source>
        <dbReference type="Proteomes" id="UP000016160"/>
    </source>
</evidence>
<gene>
    <name evidence="2" type="ORF">BN863_25190</name>
</gene>
<dbReference type="PATRIC" id="fig|1347342.6.peg.2533"/>
<dbReference type="EMBL" id="HG315671">
    <property type="protein sequence ID" value="CDF80231.1"/>
    <property type="molecule type" value="Genomic_DNA"/>
</dbReference>
<dbReference type="InterPro" id="IPR029044">
    <property type="entry name" value="Nucleotide-diphossugar_trans"/>
</dbReference>
<reference evidence="2 3" key="1">
    <citation type="journal article" date="2013" name="Appl. Environ. Microbiol.">
        <title>The genome of the alga-associated marine flavobacterium Formosa agariphila KMM 3901T reveals a broad potential for degradation of algal polysaccharides.</title>
        <authorList>
            <person name="Mann A.J."/>
            <person name="Hahnke R.L."/>
            <person name="Huang S."/>
            <person name="Werner J."/>
            <person name="Xing P."/>
            <person name="Barbeyron T."/>
            <person name="Huettel B."/>
            <person name="Stueber K."/>
            <person name="Reinhardt R."/>
            <person name="Harder J."/>
            <person name="Gloeckner F.O."/>
            <person name="Amann R.I."/>
            <person name="Teeling H."/>
        </authorList>
    </citation>
    <scope>NUCLEOTIDE SEQUENCE [LARGE SCALE GENOMIC DNA]</scope>
    <source>
        <strain evidence="3">DSM 15362 / KCTC 12365 / LMG 23005 / KMM 3901</strain>
    </source>
</reference>
<dbReference type="CDD" id="cd00761">
    <property type="entry name" value="Glyco_tranf_GTA_type"/>
    <property type="match status" value="1"/>
</dbReference>
<dbReference type="Proteomes" id="UP000016160">
    <property type="component" value="Chromosome"/>
</dbReference>
<keyword evidence="2" id="KW-0808">Transferase</keyword>
<dbReference type="HOGENOM" id="CLU_025996_19_8_10"/>
<feature type="domain" description="Glycosyltransferase 2-like" evidence="1">
    <location>
        <begin position="10"/>
        <end position="116"/>
    </location>
</feature>
<proteinExistence type="predicted"/>
<dbReference type="InterPro" id="IPR001173">
    <property type="entry name" value="Glyco_trans_2-like"/>
</dbReference>
<protein>
    <submittedName>
        <fullName evidence="2">Glycosyltransferase (GT2)</fullName>
    </submittedName>
</protein>
<evidence type="ECO:0000259" key="1">
    <source>
        <dbReference type="Pfam" id="PF00535"/>
    </source>
</evidence>
<sequence length="243" mass="28057">MFIHEHFSTFNILIVNQTTEDKLLTSNYANIRVVNSFERGSPASRNLAIRLAIGDVLLMSDDDIVYEKGLEETILGAHQEHEDADMISFEAINEQGQRYTNYYPEGEHSKKSLMKIFTWVISFKREVYKAHEVYFNHHFGVGSTFKGATEYVFLRNAFDIGLKMIHLNKLIVMHPNLSSGVLMGSDNAFFAKTALRQRFIGNLSYIWLVKYVLYAWKANDIKCNEIPYKYKMGLQGIKTYKAL</sequence>
<dbReference type="SUPFAM" id="SSF53448">
    <property type="entry name" value="Nucleotide-diphospho-sugar transferases"/>
    <property type="match status" value="1"/>
</dbReference>
<evidence type="ECO:0000313" key="2">
    <source>
        <dbReference type="EMBL" id="CDF80231.1"/>
    </source>
</evidence>
<dbReference type="Pfam" id="PF00535">
    <property type="entry name" value="Glycos_transf_2"/>
    <property type="match status" value="1"/>
</dbReference>
<keyword evidence="3" id="KW-1185">Reference proteome</keyword>
<name>T2KP46_FORAG</name>
<dbReference type="STRING" id="1347342.BN863_25190"/>